<evidence type="ECO:0000256" key="16">
    <source>
        <dbReference type="ARBA" id="ARBA00023273"/>
    </source>
</evidence>
<dbReference type="Pfam" id="PF14575">
    <property type="entry name" value="EphA2_TM"/>
    <property type="match status" value="1"/>
</dbReference>
<keyword evidence="10" id="KW-0067">ATP-binding</keyword>
<dbReference type="FunFam" id="1.10.510.10:FF:000015">
    <property type="entry name" value="Ephrin type-B receptor 2"/>
    <property type="match status" value="1"/>
</dbReference>
<keyword evidence="15" id="KW-0325">Glycoprotein</keyword>
<protein>
    <recommendedName>
        <fullName evidence="19">Ephrin type-B receptor 1</fullName>
        <ecNumber evidence="3">2.7.10.1</ecNumber>
    </recommendedName>
</protein>
<evidence type="ECO:0000313" key="24">
    <source>
        <dbReference type="EMBL" id="ELK16718.1"/>
    </source>
</evidence>
<comment type="subcellular location">
    <subcellularLocation>
        <location evidence="1">Cell projection</location>
        <location evidence="1">Dendrite</location>
    </subcellularLocation>
    <subcellularLocation>
        <location evidence="2">Membrane</location>
        <topology evidence="2">Single-pass type I membrane protein</topology>
    </subcellularLocation>
</comment>
<dbReference type="SMART" id="SM00219">
    <property type="entry name" value="TyrKc"/>
    <property type="match status" value="1"/>
</dbReference>
<dbReference type="Pfam" id="PF07714">
    <property type="entry name" value="PK_Tyr_Ser-Thr"/>
    <property type="match status" value="1"/>
</dbReference>
<feature type="domain" description="Fibronectin type-III" evidence="23">
    <location>
        <begin position="243"/>
        <end position="338"/>
    </location>
</feature>
<dbReference type="PROSITE" id="PS00109">
    <property type="entry name" value="PROTEIN_KINASE_TYR"/>
    <property type="match status" value="1"/>
</dbReference>
<evidence type="ECO:0000256" key="19">
    <source>
        <dbReference type="ARBA" id="ARBA00070276"/>
    </source>
</evidence>
<evidence type="ECO:0000256" key="5">
    <source>
        <dbReference type="ARBA" id="ARBA00022679"/>
    </source>
</evidence>
<dbReference type="FunFam" id="2.10.50.10:FF:000001">
    <property type="entry name" value="Ephrin type-A receptor 5"/>
    <property type="match status" value="1"/>
</dbReference>
<dbReference type="InterPro" id="IPR011009">
    <property type="entry name" value="Kinase-like_dom_sf"/>
</dbReference>
<evidence type="ECO:0000256" key="9">
    <source>
        <dbReference type="ARBA" id="ARBA00022777"/>
    </source>
</evidence>
<dbReference type="InterPro" id="IPR000719">
    <property type="entry name" value="Prot_kinase_dom"/>
</dbReference>
<evidence type="ECO:0000256" key="10">
    <source>
        <dbReference type="ARBA" id="ARBA00022840"/>
    </source>
</evidence>
<dbReference type="FunFam" id="2.60.40.10:FF:000041">
    <property type="entry name" value="ephrin type-A receptor 3"/>
    <property type="match status" value="1"/>
</dbReference>
<dbReference type="PRINTS" id="PR00109">
    <property type="entry name" value="TYRKINASE"/>
</dbReference>
<dbReference type="EMBL" id="KB030438">
    <property type="protein sequence ID" value="ELK16718.1"/>
    <property type="molecule type" value="Genomic_DNA"/>
</dbReference>
<reference evidence="25" key="1">
    <citation type="journal article" date="2013" name="Science">
        <title>Comparative analysis of bat genomes provides insight into the evolution of flight and immunity.</title>
        <authorList>
            <person name="Zhang G."/>
            <person name="Cowled C."/>
            <person name="Shi Z."/>
            <person name="Huang Z."/>
            <person name="Bishop-Lilly K.A."/>
            <person name="Fang X."/>
            <person name="Wynne J.W."/>
            <person name="Xiong Z."/>
            <person name="Baker M.L."/>
            <person name="Zhao W."/>
            <person name="Tachedjian M."/>
            <person name="Zhu Y."/>
            <person name="Zhou P."/>
            <person name="Jiang X."/>
            <person name="Ng J."/>
            <person name="Yang L."/>
            <person name="Wu L."/>
            <person name="Xiao J."/>
            <person name="Feng Y."/>
            <person name="Chen Y."/>
            <person name="Sun X."/>
            <person name="Zhang Y."/>
            <person name="Marsh G.A."/>
            <person name="Crameri G."/>
            <person name="Broder C.C."/>
            <person name="Frey K.G."/>
            <person name="Wang L.F."/>
            <person name="Wang J."/>
        </authorList>
    </citation>
    <scope>NUCLEOTIDE SEQUENCE [LARGE SCALE GENOMIC DNA]</scope>
</reference>
<dbReference type="Gene3D" id="2.10.50.10">
    <property type="entry name" value="Tumor Necrosis Factor Receptor, subunit A, domain 2"/>
    <property type="match status" value="1"/>
</dbReference>
<dbReference type="PROSITE" id="PS50011">
    <property type="entry name" value="PROTEIN_KINASE_DOM"/>
    <property type="match status" value="1"/>
</dbReference>
<evidence type="ECO:0000259" key="21">
    <source>
        <dbReference type="PROSITE" id="PS50011"/>
    </source>
</evidence>
<dbReference type="InterPro" id="IPR008266">
    <property type="entry name" value="Tyr_kinase_AS"/>
</dbReference>
<dbReference type="SUPFAM" id="SSF49265">
    <property type="entry name" value="Fibronectin type III"/>
    <property type="match status" value="1"/>
</dbReference>
<dbReference type="Proteomes" id="UP000010552">
    <property type="component" value="Unassembled WGS sequence"/>
</dbReference>
<dbReference type="GO" id="GO:0005886">
    <property type="term" value="C:plasma membrane"/>
    <property type="evidence" value="ECO:0007669"/>
    <property type="project" value="TreeGrafter"/>
</dbReference>
<keyword evidence="12" id="KW-1133">Transmembrane helix</keyword>
<dbReference type="FunFam" id="2.60.40.10:FF:000110">
    <property type="entry name" value="Ephrin type-B receptor 2"/>
    <property type="match status" value="1"/>
</dbReference>
<dbReference type="SMART" id="SM00454">
    <property type="entry name" value="SAM"/>
    <property type="match status" value="1"/>
</dbReference>
<feature type="domain" description="SAM" evidence="22">
    <location>
        <begin position="774"/>
        <end position="838"/>
    </location>
</feature>
<evidence type="ECO:0000256" key="4">
    <source>
        <dbReference type="ARBA" id="ARBA00022553"/>
    </source>
</evidence>
<evidence type="ECO:0000256" key="15">
    <source>
        <dbReference type="ARBA" id="ARBA00023180"/>
    </source>
</evidence>
<evidence type="ECO:0000256" key="6">
    <source>
        <dbReference type="ARBA" id="ARBA00022692"/>
    </source>
</evidence>
<dbReference type="Pfam" id="PF00041">
    <property type="entry name" value="fn3"/>
    <property type="match status" value="2"/>
</dbReference>
<dbReference type="PANTHER" id="PTHR46877">
    <property type="entry name" value="EPH RECEPTOR A5"/>
    <property type="match status" value="1"/>
</dbReference>
<gene>
    <name evidence="24" type="ORF">PAL_GLEAN10015961</name>
</gene>
<dbReference type="CDD" id="cd05065">
    <property type="entry name" value="PTKc_EphR_B"/>
    <property type="match status" value="1"/>
</dbReference>
<keyword evidence="25" id="KW-1185">Reference proteome</keyword>
<name>L5L0Y3_PTEAL</name>
<accession>L5L0Y3</accession>
<dbReference type="SUPFAM" id="SSF56112">
    <property type="entry name" value="Protein kinase-like (PK-like)"/>
    <property type="match status" value="1"/>
</dbReference>
<dbReference type="InterPro" id="IPR020635">
    <property type="entry name" value="Tyr_kinase_cat_dom"/>
</dbReference>
<dbReference type="GO" id="GO:0007411">
    <property type="term" value="P:axon guidance"/>
    <property type="evidence" value="ECO:0007669"/>
    <property type="project" value="TreeGrafter"/>
</dbReference>
<dbReference type="InParanoid" id="L5L0Y3"/>
<dbReference type="Gene3D" id="1.10.510.10">
    <property type="entry name" value="Transferase(Phosphotransferase) domain 1"/>
    <property type="match status" value="1"/>
</dbReference>
<dbReference type="PRINTS" id="PR00014">
    <property type="entry name" value="FNTYPEIII"/>
</dbReference>
<dbReference type="EC" id="2.7.10.1" evidence="3"/>
<dbReference type="InterPro" id="IPR042819">
    <property type="entry name" value="EphB1_SAM"/>
</dbReference>
<evidence type="ECO:0000256" key="12">
    <source>
        <dbReference type="ARBA" id="ARBA00022989"/>
    </source>
</evidence>
<dbReference type="GO" id="GO:0005524">
    <property type="term" value="F:ATP binding"/>
    <property type="evidence" value="ECO:0007669"/>
    <property type="project" value="UniProtKB-KW"/>
</dbReference>
<dbReference type="InterPro" id="IPR027936">
    <property type="entry name" value="Eph_TM"/>
</dbReference>
<evidence type="ECO:0000256" key="3">
    <source>
        <dbReference type="ARBA" id="ARBA00011902"/>
    </source>
</evidence>
<dbReference type="SMART" id="SM00060">
    <property type="entry name" value="FN3"/>
    <property type="match status" value="2"/>
</dbReference>
<dbReference type="PANTHER" id="PTHR46877:SF17">
    <property type="entry name" value="EPHRIN TYPE-B RECEPTOR 1"/>
    <property type="match status" value="1"/>
</dbReference>
<dbReference type="STRING" id="9402.L5L0Y3"/>
<keyword evidence="14 24" id="KW-0675">Receptor</keyword>
<dbReference type="InterPro" id="IPR036116">
    <property type="entry name" value="FN3_sf"/>
</dbReference>
<feature type="domain" description="Protein kinase" evidence="21">
    <location>
        <begin position="482"/>
        <end position="745"/>
    </location>
</feature>
<feature type="region of interest" description="Disordered" evidence="20">
    <location>
        <begin position="76"/>
        <end position="96"/>
    </location>
</feature>
<dbReference type="PROSITE" id="PS50853">
    <property type="entry name" value="FN3"/>
    <property type="match status" value="2"/>
</dbReference>
<dbReference type="Gene3D" id="1.10.150.50">
    <property type="entry name" value="Transcription Factor, Ets-1"/>
    <property type="match status" value="1"/>
</dbReference>
<keyword evidence="6" id="KW-0812">Transmembrane</keyword>
<evidence type="ECO:0000256" key="13">
    <source>
        <dbReference type="ARBA" id="ARBA00023136"/>
    </source>
</evidence>
<proteinExistence type="predicted"/>
<dbReference type="InterPro" id="IPR001245">
    <property type="entry name" value="Ser-Thr/Tyr_kinase_cat_dom"/>
</dbReference>
<organism evidence="24 25">
    <name type="scientific">Pteropus alecto</name>
    <name type="common">Black flying fox</name>
    <dbReference type="NCBI Taxonomy" id="9402"/>
    <lineage>
        <taxon>Eukaryota</taxon>
        <taxon>Metazoa</taxon>
        <taxon>Chordata</taxon>
        <taxon>Craniata</taxon>
        <taxon>Vertebrata</taxon>
        <taxon>Euteleostomi</taxon>
        <taxon>Mammalia</taxon>
        <taxon>Eutheria</taxon>
        <taxon>Laurasiatheria</taxon>
        <taxon>Chiroptera</taxon>
        <taxon>Yinpterochiroptera</taxon>
        <taxon>Pteropodoidea</taxon>
        <taxon>Pteropodidae</taxon>
        <taxon>Pteropodinae</taxon>
        <taxon>Pteropus</taxon>
    </lineage>
</organism>
<dbReference type="AlphaFoldDB" id="L5L0Y3"/>
<dbReference type="InterPro" id="IPR001660">
    <property type="entry name" value="SAM"/>
</dbReference>
<dbReference type="InterPro" id="IPR013783">
    <property type="entry name" value="Ig-like_fold"/>
</dbReference>
<keyword evidence="9" id="KW-0418">Kinase</keyword>
<dbReference type="InterPro" id="IPR050449">
    <property type="entry name" value="Ephrin_rcpt_TKs"/>
</dbReference>
<evidence type="ECO:0000256" key="8">
    <source>
        <dbReference type="ARBA" id="ARBA00022741"/>
    </source>
</evidence>
<comment type="subunit">
    <text evidence="18">Heterotetramer upon binding of the ligand. The heterotetramer is composed of an ephrin dimer and a receptor dimer. Oligomerization is probably required to induce biological responses. Interacts with EPHB6; transphosphorylates EPHB6 to form an active signaling complex. Interacts with PICK1. Interacts (through Tyr-594) with NCK1 (via SH2 domain); activates the JUN cascade to regulate cell adhesion. The ligand-activated form interacts (through Tyr-928) with GRB7 and GRB10 (via SH2 domains). The ligand-activated form interacts (residues within the catalytic domain) with GRB2 (via SH2 domain). Interacts with GRB2, SHC1 and SRC; activates the MAPK/ERK cascade to regulate cell migration. Interacts with CBL; regulates receptor degradation through ubiquitination. Interacts with ACP1.</text>
</comment>
<dbReference type="PROSITE" id="PS50105">
    <property type="entry name" value="SAM_DOMAIN"/>
    <property type="match status" value="1"/>
</dbReference>
<evidence type="ECO:0000256" key="20">
    <source>
        <dbReference type="SAM" id="MobiDB-lite"/>
    </source>
</evidence>
<dbReference type="Gene3D" id="2.60.40.10">
    <property type="entry name" value="Immunoglobulins"/>
    <property type="match status" value="2"/>
</dbReference>
<dbReference type="InterPro" id="IPR003961">
    <property type="entry name" value="FN3_dom"/>
</dbReference>
<comment type="catalytic activity">
    <reaction evidence="17">
        <text>L-tyrosyl-[protein] + ATP = O-phospho-L-tyrosyl-[protein] + ADP + H(+)</text>
        <dbReference type="Rhea" id="RHEA:10596"/>
        <dbReference type="Rhea" id="RHEA-COMP:10136"/>
        <dbReference type="Rhea" id="RHEA-COMP:20101"/>
        <dbReference type="ChEBI" id="CHEBI:15378"/>
        <dbReference type="ChEBI" id="CHEBI:30616"/>
        <dbReference type="ChEBI" id="CHEBI:46858"/>
        <dbReference type="ChEBI" id="CHEBI:61978"/>
        <dbReference type="ChEBI" id="CHEBI:456216"/>
        <dbReference type="EC" id="2.7.10.1"/>
    </reaction>
</comment>
<keyword evidence="5" id="KW-0808">Transferase</keyword>
<evidence type="ECO:0000259" key="22">
    <source>
        <dbReference type="PROSITE" id="PS50105"/>
    </source>
</evidence>
<keyword evidence="16" id="KW-0966">Cell projection</keyword>
<keyword evidence="11" id="KW-0524">Neurogenesis</keyword>
<feature type="domain" description="Fibronectin type-III" evidence="23">
    <location>
        <begin position="132"/>
        <end position="242"/>
    </location>
</feature>
<evidence type="ECO:0000256" key="17">
    <source>
        <dbReference type="ARBA" id="ARBA00051243"/>
    </source>
</evidence>
<dbReference type="SUPFAM" id="SSF47769">
    <property type="entry name" value="SAM/Pointed domain"/>
    <property type="match status" value="1"/>
</dbReference>
<evidence type="ECO:0000259" key="23">
    <source>
        <dbReference type="PROSITE" id="PS50853"/>
    </source>
</evidence>
<dbReference type="CDD" id="cd09551">
    <property type="entry name" value="SAM_EPH-B1"/>
    <property type="match status" value="1"/>
</dbReference>
<evidence type="ECO:0000256" key="11">
    <source>
        <dbReference type="ARBA" id="ARBA00022902"/>
    </source>
</evidence>
<keyword evidence="8" id="KW-0547">Nucleotide-binding</keyword>
<dbReference type="Pfam" id="PF00536">
    <property type="entry name" value="SAM_1"/>
    <property type="match status" value="1"/>
</dbReference>
<evidence type="ECO:0000256" key="18">
    <source>
        <dbReference type="ARBA" id="ARBA00066119"/>
    </source>
</evidence>
<evidence type="ECO:0000256" key="2">
    <source>
        <dbReference type="ARBA" id="ARBA00004479"/>
    </source>
</evidence>
<evidence type="ECO:0000313" key="25">
    <source>
        <dbReference type="Proteomes" id="UP000010552"/>
    </source>
</evidence>
<evidence type="ECO:0000256" key="14">
    <source>
        <dbReference type="ARBA" id="ARBA00023170"/>
    </source>
</evidence>
<dbReference type="FunFam" id="1.10.150.50:FF:000001">
    <property type="entry name" value="Ephrin type-A receptor 5"/>
    <property type="match status" value="1"/>
</dbReference>
<dbReference type="GO" id="GO:0030425">
    <property type="term" value="C:dendrite"/>
    <property type="evidence" value="ECO:0007669"/>
    <property type="project" value="UniProtKB-SubCell"/>
</dbReference>
<dbReference type="Gene3D" id="3.30.200.20">
    <property type="entry name" value="Phosphorylase Kinase, domain 1"/>
    <property type="match status" value="2"/>
</dbReference>
<evidence type="ECO:0000256" key="1">
    <source>
        <dbReference type="ARBA" id="ARBA00004279"/>
    </source>
</evidence>
<sequence length="847" mass="94508">MVSAINSVKVMETFGHRNKYTYQAQSCPAGMFKASQEAEGCSHCPSNSRSPSEASPICTCRTGYYRADFDPPEVACTSRRPKGKEGVAEEWGSNQAAVAEQGERRASKCGCFGKAWPESKEERTRNAELPGVPSGPRNVISIVNETSIILEWHPPRENGGRDDVTYNIICKKCRADRRSCSRCDDNVEFVPKQLGLTECRVSISSLWAHTPYTFDIQAVNGVSSKSPFPPQHVSVNITTNQAAPSTVPIMHQVSATMRSITLSWPQPEQPNGIILDYEIRYYEKEHNEFNSSMARSQTNTARIDGLRPGMVYVVQVRARTVAGYGKFSGKMCFQTLTDDDYKSELREQLPLIAGSAAAGVVFVVSLVAISIVCSRKRAYSKEAVYSDKLQHYSTGRGSPGMKIYIDPFTYEDPNEAVREFAKEIDVSFVKIEEVIGAGEDPGKKDLGGPEDVEALHGLTLYEHKEQRRLLVGRDLLRTKKGAGNNRILVTGEFGEVYKGRLKLPGKREIYVAIKTLKAGYSEKQRRDFLSEASIMGQFDHPNIIRLEGVVTKSRPVMIITEFMENGALDSFLRQNDGQFTVIQLVGMLRGIAAGMKYLAEMNYVHRDLAARNILVNSNLVCKVSDFGLSRYLQDDTSDPTYTSSLGGKIPVRWTAPEAIAYRKFTSASDVWSYGIVMWEVMSFGERPYWDMSNQDVINAIEQDYRLPPPMDCPAALHQLMLDCWQKDRNSRPRFAEIVNTLDKMIRNPASLKTVATITAVPSQPLLDRSIPDFTAFTTVDDWLSAIKMVQYRDSFLTAGFTSLQLVAQMTSEDLLRIGVTLAGHQKKILNSIHSMRVQMSQSPTAMA</sequence>
<dbReference type="CDD" id="cd00063">
    <property type="entry name" value="FN3"/>
    <property type="match status" value="2"/>
</dbReference>
<dbReference type="InterPro" id="IPR013761">
    <property type="entry name" value="SAM/pointed_sf"/>
</dbReference>
<dbReference type="GO" id="GO:0005005">
    <property type="term" value="F:transmembrane-ephrin receptor activity"/>
    <property type="evidence" value="ECO:0007669"/>
    <property type="project" value="TreeGrafter"/>
</dbReference>
<keyword evidence="7" id="KW-0677">Repeat</keyword>
<keyword evidence="4" id="KW-0597">Phosphoprotein</keyword>
<keyword evidence="13" id="KW-0472">Membrane</keyword>
<evidence type="ECO:0000256" key="7">
    <source>
        <dbReference type="ARBA" id="ARBA00022737"/>
    </source>
</evidence>